<evidence type="ECO:0000313" key="2">
    <source>
        <dbReference type="Proteomes" id="UP000798488"/>
    </source>
</evidence>
<dbReference type="Proteomes" id="UP000798488">
    <property type="component" value="Unassembled WGS sequence"/>
</dbReference>
<keyword evidence="2" id="KW-1185">Reference proteome</keyword>
<dbReference type="EMBL" id="LSRS01000001">
    <property type="protein sequence ID" value="KAF1086310.1"/>
    <property type="molecule type" value="Genomic_DNA"/>
</dbReference>
<accession>A0A9D2WRM3</accession>
<name>A0A9D2WRM3_9FIRM</name>
<gene>
    <name evidence="1" type="ORF">SPSYN_00027</name>
</gene>
<reference evidence="1" key="1">
    <citation type="submission" date="2016-02" db="EMBL/GenBank/DDBJ databases">
        <title>Draft Genome Sequence of Sporotomaculum syntrophicum Strain FB, a Syntrophic Benzoate Degrader.</title>
        <authorList>
            <person name="Nobu M.K."/>
            <person name="Narihiro T."/>
            <person name="Qiu Y.-L."/>
            <person name="Ohashi A."/>
            <person name="Liu W.-T."/>
            <person name="Yuji S."/>
        </authorList>
    </citation>
    <scope>NUCLEOTIDE SEQUENCE</scope>
    <source>
        <strain evidence="1">FB</strain>
    </source>
</reference>
<proteinExistence type="predicted"/>
<evidence type="ECO:0000313" key="1">
    <source>
        <dbReference type="EMBL" id="KAF1086310.1"/>
    </source>
</evidence>
<protein>
    <submittedName>
        <fullName evidence="1">Uncharacterized protein</fullName>
    </submittedName>
</protein>
<comment type="caution">
    <text evidence="1">The sequence shown here is derived from an EMBL/GenBank/DDBJ whole genome shotgun (WGS) entry which is preliminary data.</text>
</comment>
<organism evidence="1 2">
    <name type="scientific">Sporotomaculum syntrophicum</name>
    <dbReference type="NCBI Taxonomy" id="182264"/>
    <lineage>
        <taxon>Bacteria</taxon>
        <taxon>Bacillati</taxon>
        <taxon>Bacillota</taxon>
        <taxon>Clostridia</taxon>
        <taxon>Eubacteriales</taxon>
        <taxon>Desulfallaceae</taxon>
        <taxon>Sporotomaculum</taxon>
    </lineage>
</organism>
<dbReference type="AlphaFoldDB" id="A0A9D2WRM3"/>
<sequence length="34" mass="3929">MMADYNKAVFESVKTLQQYGVKQVPINLLIIFIL</sequence>